<dbReference type="EMBL" id="CALNXK010000050">
    <property type="protein sequence ID" value="CAH3132040.1"/>
    <property type="molecule type" value="Genomic_DNA"/>
</dbReference>
<dbReference type="Proteomes" id="UP001159405">
    <property type="component" value="Unassembled WGS sequence"/>
</dbReference>
<feature type="compositionally biased region" description="Polar residues" evidence="1">
    <location>
        <begin position="231"/>
        <end position="246"/>
    </location>
</feature>
<keyword evidence="3" id="KW-1185">Reference proteome</keyword>
<protein>
    <submittedName>
        <fullName evidence="2">Uncharacterized protein</fullName>
    </submittedName>
</protein>
<organism evidence="2 3">
    <name type="scientific">Porites lobata</name>
    <dbReference type="NCBI Taxonomy" id="104759"/>
    <lineage>
        <taxon>Eukaryota</taxon>
        <taxon>Metazoa</taxon>
        <taxon>Cnidaria</taxon>
        <taxon>Anthozoa</taxon>
        <taxon>Hexacorallia</taxon>
        <taxon>Scleractinia</taxon>
        <taxon>Fungiina</taxon>
        <taxon>Poritidae</taxon>
        <taxon>Porites</taxon>
    </lineage>
</organism>
<feature type="compositionally biased region" description="Acidic residues" evidence="1">
    <location>
        <begin position="163"/>
        <end position="173"/>
    </location>
</feature>
<gene>
    <name evidence="2" type="ORF">PLOB_00036394</name>
</gene>
<feature type="compositionally biased region" description="Basic and acidic residues" evidence="1">
    <location>
        <begin position="98"/>
        <end position="115"/>
    </location>
</feature>
<name>A0ABN8P4I6_9CNID</name>
<feature type="non-terminal residue" evidence="2">
    <location>
        <position position="1"/>
    </location>
</feature>
<evidence type="ECO:0000256" key="1">
    <source>
        <dbReference type="SAM" id="MobiDB-lite"/>
    </source>
</evidence>
<feature type="region of interest" description="Disordered" evidence="1">
    <location>
        <begin position="55"/>
        <end position="115"/>
    </location>
</feature>
<accession>A0ABN8P4I6</accession>
<sequence>QGYRRLDTGNTYVVVPLVAETAEEEFKKTVHRNGTLHAKQLVRDTGFHDNIGRTIRNAGENSVGSNVPVDTEASSSDEEDVVEAVIPCRRSNDPVAVSHERQSEVDAQRTHDDGNHTQNQVEVLEEDAPDPDHDDEPLAGGCADKESAVPAVQANLALSNDGVDPELSADDVDPGLSMGAADHELTTDGVGLELSTDSVDPELSTGAVDPKKPEVLQASTSGRSAAEVTAASDTNNSPPQQRSPYSTRVGAGQHSNPHHLPRPAMRESVAVTVTYQQILNCVAQSNLLIMQLLAKNTWK</sequence>
<feature type="non-terminal residue" evidence="2">
    <location>
        <position position="299"/>
    </location>
</feature>
<feature type="region of interest" description="Disordered" evidence="1">
    <location>
        <begin position="160"/>
        <end position="263"/>
    </location>
</feature>
<evidence type="ECO:0000313" key="3">
    <source>
        <dbReference type="Proteomes" id="UP001159405"/>
    </source>
</evidence>
<proteinExistence type="predicted"/>
<comment type="caution">
    <text evidence="2">The sequence shown here is derived from an EMBL/GenBank/DDBJ whole genome shotgun (WGS) entry which is preliminary data.</text>
</comment>
<reference evidence="2 3" key="1">
    <citation type="submission" date="2022-05" db="EMBL/GenBank/DDBJ databases">
        <authorList>
            <consortium name="Genoscope - CEA"/>
            <person name="William W."/>
        </authorList>
    </citation>
    <scope>NUCLEOTIDE SEQUENCE [LARGE SCALE GENOMIC DNA]</scope>
</reference>
<evidence type="ECO:0000313" key="2">
    <source>
        <dbReference type="EMBL" id="CAH3132040.1"/>
    </source>
</evidence>